<feature type="domain" description="RNase H type-1" evidence="1">
    <location>
        <begin position="48"/>
        <end position="146"/>
    </location>
</feature>
<protein>
    <submittedName>
        <fullName evidence="2">Polynucleotidyl transferase, Ribonuclease H fold</fullName>
    </submittedName>
</protein>
<evidence type="ECO:0000313" key="2">
    <source>
        <dbReference type="EMBL" id="ABN08008.1"/>
    </source>
</evidence>
<dbReference type="AlphaFoldDB" id="A2Q308"/>
<gene>
    <name evidence="2" type="ORF">MtrDRAFT_AC154113g13v2</name>
</gene>
<accession>A2Q308</accession>
<dbReference type="Pfam" id="PF13456">
    <property type="entry name" value="RVT_3"/>
    <property type="match status" value="1"/>
</dbReference>
<evidence type="ECO:0000259" key="1">
    <source>
        <dbReference type="Pfam" id="PF13456"/>
    </source>
</evidence>
<name>A2Q308_MEDTR</name>
<dbReference type="GO" id="GO:0003676">
    <property type="term" value="F:nucleic acid binding"/>
    <property type="evidence" value="ECO:0007669"/>
    <property type="project" value="InterPro"/>
</dbReference>
<dbReference type="PANTHER" id="PTHR47074">
    <property type="entry name" value="BNAC02G40300D PROTEIN"/>
    <property type="match status" value="1"/>
</dbReference>
<dbReference type="GO" id="GO:0004523">
    <property type="term" value="F:RNA-DNA hybrid ribonuclease activity"/>
    <property type="evidence" value="ECO:0007669"/>
    <property type="project" value="InterPro"/>
</dbReference>
<dbReference type="InterPro" id="IPR052929">
    <property type="entry name" value="RNase_H-like_EbsB-rel"/>
</dbReference>
<dbReference type="PANTHER" id="PTHR47074:SF48">
    <property type="entry name" value="POLYNUCLEOTIDYL TRANSFERASE, RIBONUCLEASE H-LIKE SUPERFAMILY PROTEIN"/>
    <property type="match status" value="1"/>
</dbReference>
<reference evidence="2" key="1">
    <citation type="submission" date="2004-12" db="EMBL/GenBank/DDBJ databases">
        <authorList>
            <person name="Town C.D."/>
        </authorList>
    </citation>
    <scope>NUCLEOTIDE SEQUENCE</scope>
</reference>
<organism evidence="2">
    <name type="scientific">Medicago truncatula</name>
    <name type="common">Barrel medic</name>
    <name type="synonym">Medicago tribuloides</name>
    <dbReference type="NCBI Taxonomy" id="3880"/>
    <lineage>
        <taxon>Eukaryota</taxon>
        <taxon>Viridiplantae</taxon>
        <taxon>Streptophyta</taxon>
        <taxon>Embryophyta</taxon>
        <taxon>Tracheophyta</taxon>
        <taxon>Spermatophyta</taxon>
        <taxon>Magnoliopsida</taxon>
        <taxon>eudicotyledons</taxon>
        <taxon>Gunneridae</taxon>
        <taxon>Pentapetalae</taxon>
        <taxon>rosids</taxon>
        <taxon>fabids</taxon>
        <taxon>Fabales</taxon>
        <taxon>Fabaceae</taxon>
        <taxon>Papilionoideae</taxon>
        <taxon>50 kb inversion clade</taxon>
        <taxon>NPAAA clade</taxon>
        <taxon>Hologalegina</taxon>
        <taxon>IRL clade</taxon>
        <taxon>Trifolieae</taxon>
        <taxon>Medicago</taxon>
    </lineage>
</organism>
<dbReference type="EMBL" id="AC154113">
    <property type="protein sequence ID" value="ABN08008.1"/>
    <property type="molecule type" value="Genomic_DNA"/>
</dbReference>
<dbReference type="InterPro" id="IPR002156">
    <property type="entry name" value="RNaseH_domain"/>
</dbReference>
<reference evidence="2" key="2">
    <citation type="submission" date="2007-03" db="EMBL/GenBank/DDBJ databases">
        <authorList>
            <consortium name="The International Medicago Genome Annotation Group"/>
        </authorList>
    </citation>
    <scope>NUCLEOTIDE SEQUENCE</scope>
</reference>
<sequence length="150" mass="16852">MGLRQQQEIGHAAAVTHPPAAVQEKMLVPDPIELIRWQIPLPGRVKCNIDASFSPVQNRTCIRICLRDKEGAYMLAKTMSFSPMVSVNIGEALTLFHAPQWLQDMRFDNVDFVVDSKITADAVISRRSDVTEFGQIIAICQDMISSYLYI</sequence>
<proteinExistence type="predicted"/>
<dbReference type="GO" id="GO:0016740">
    <property type="term" value="F:transferase activity"/>
    <property type="evidence" value="ECO:0007669"/>
    <property type="project" value="UniProtKB-KW"/>
</dbReference>
<keyword evidence="2" id="KW-0808">Transferase</keyword>